<dbReference type="OrthoDB" id="533508at2759"/>
<feature type="transmembrane region" description="Helical" evidence="2">
    <location>
        <begin position="63"/>
        <end position="88"/>
    </location>
</feature>
<evidence type="ECO:0000313" key="3">
    <source>
        <dbReference type="EMBL" id="CAG5132740.1"/>
    </source>
</evidence>
<dbReference type="Proteomes" id="UP000678393">
    <property type="component" value="Unassembled WGS sequence"/>
</dbReference>
<comment type="caution">
    <text evidence="3">The sequence shown here is derived from an EMBL/GenBank/DDBJ whole genome shotgun (WGS) entry which is preliminary data.</text>
</comment>
<organism evidence="3 4">
    <name type="scientific">Candidula unifasciata</name>
    <dbReference type="NCBI Taxonomy" id="100452"/>
    <lineage>
        <taxon>Eukaryota</taxon>
        <taxon>Metazoa</taxon>
        <taxon>Spiralia</taxon>
        <taxon>Lophotrochozoa</taxon>
        <taxon>Mollusca</taxon>
        <taxon>Gastropoda</taxon>
        <taxon>Heterobranchia</taxon>
        <taxon>Euthyneura</taxon>
        <taxon>Panpulmonata</taxon>
        <taxon>Eupulmonata</taxon>
        <taxon>Stylommatophora</taxon>
        <taxon>Helicina</taxon>
        <taxon>Helicoidea</taxon>
        <taxon>Geomitridae</taxon>
        <taxon>Candidula</taxon>
    </lineage>
</organism>
<evidence type="ECO:0000313" key="4">
    <source>
        <dbReference type="Proteomes" id="UP000678393"/>
    </source>
</evidence>
<name>A0A8S3ZXI1_9EUPU</name>
<dbReference type="GO" id="GO:0005262">
    <property type="term" value="F:calcium channel activity"/>
    <property type="evidence" value="ECO:0007669"/>
    <property type="project" value="TreeGrafter"/>
</dbReference>
<dbReference type="GO" id="GO:0005886">
    <property type="term" value="C:plasma membrane"/>
    <property type="evidence" value="ECO:0007669"/>
    <property type="project" value="TreeGrafter"/>
</dbReference>
<protein>
    <submittedName>
        <fullName evidence="3">Uncharacterized protein</fullName>
    </submittedName>
</protein>
<keyword evidence="1" id="KW-0677">Repeat</keyword>
<feature type="non-terminal residue" evidence="3">
    <location>
        <position position="105"/>
    </location>
</feature>
<feature type="non-terminal residue" evidence="3">
    <location>
        <position position="1"/>
    </location>
</feature>
<accession>A0A8S3ZXI1</accession>
<evidence type="ECO:0000256" key="2">
    <source>
        <dbReference type="SAM" id="Phobius"/>
    </source>
</evidence>
<dbReference type="EMBL" id="CAJHNH020005613">
    <property type="protein sequence ID" value="CAG5132740.1"/>
    <property type="molecule type" value="Genomic_DNA"/>
</dbReference>
<keyword evidence="2" id="KW-1133">Transmembrane helix</keyword>
<dbReference type="AlphaFoldDB" id="A0A8S3ZXI1"/>
<gene>
    <name evidence="3" type="ORF">CUNI_LOCUS18298</name>
</gene>
<sequence length="105" mass="11967">EFWRFSTTICSAYPLRTLDSIGPDGSTNWDSALVIIINGDTDDHLEMLESGVMRQLLIEKWKAFAQSWFLVHLLTASIHLIFFSISIYTRPMGKDLLGYRGPIDT</sequence>
<keyword evidence="4" id="KW-1185">Reference proteome</keyword>
<dbReference type="PANTHER" id="PTHR10582:SF2">
    <property type="entry name" value="INACTIVE"/>
    <property type="match status" value="1"/>
</dbReference>
<dbReference type="PANTHER" id="PTHR10582">
    <property type="entry name" value="TRANSIENT RECEPTOR POTENTIAL ION CHANNEL PROTEIN"/>
    <property type="match status" value="1"/>
</dbReference>
<keyword evidence="2" id="KW-0472">Membrane</keyword>
<keyword evidence="2" id="KW-0812">Transmembrane</keyword>
<reference evidence="3" key="1">
    <citation type="submission" date="2021-04" db="EMBL/GenBank/DDBJ databases">
        <authorList>
            <consortium name="Molecular Ecology Group"/>
        </authorList>
    </citation>
    <scope>NUCLEOTIDE SEQUENCE</scope>
</reference>
<proteinExistence type="predicted"/>
<dbReference type="GO" id="GO:0098703">
    <property type="term" value="P:calcium ion import across plasma membrane"/>
    <property type="evidence" value="ECO:0007669"/>
    <property type="project" value="TreeGrafter"/>
</dbReference>
<evidence type="ECO:0000256" key="1">
    <source>
        <dbReference type="ARBA" id="ARBA00022737"/>
    </source>
</evidence>
<dbReference type="InterPro" id="IPR024862">
    <property type="entry name" value="TRPV"/>
</dbReference>